<dbReference type="InterPro" id="IPR014729">
    <property type="entry name" value="Rossmann-like_a/b/a_fold"/>
</dbReference>
<dbReference type="PRINTS" id="PR01438">
    <property type="entry name" value="UNVRSLSTRESS"/>
</dbReference>
<feature type="domain" description="UspA" evidence="2">
    <location>
        <begin position="21"/>
        <end position="154"/>
    </location>
</feature>
<reference evidence="3" key="1">
    <citation type="submission" date="2021-05" db="EMBL/GenBank/DDBJ databases">
        <title>Genome of Sphingobium sp. strain.</title>
        <authorList>
            <person name="Fan R."/>
        </authorList>
    </citation>
    <scope>NUCLEOTIDE SEQUENCE</scope>
    <source>
        <strain evidence="3">H33</strain>
    </source>
</reference>
<dbReference type="PANTHER" id="PTHR46268">
    <property type="entry name" value="STRESS RESPONSE PROTEIN NHAX"/>
    <property type="match status" value="1"/>
</dbReference>
<comment type="similarity">
    <text evidence="1">Belongs to the universal stress protein A family.</text>
</comment>
<dbReference type="InterPro" id="IPR006015">
    <property type="entry name" value="Universal_stress_UspA"/>
</dbReference>
<dbReference type="Gene3D" id="3.40.50.620">
    <property type="entry name" value="HUPs"/>
    <property type="match status" value="1"/>
</dbReference>
<proteinExistence type="inferred from homology"/>
<dbReference type="Proteomes" id="UP001138757">
    <property type="component" value="Unassembled WGS sequence"/>
</dbReference>
<gene>
    <name evidence="3" type="ORF">KK488_15475</name>
</gene>
<evidence type="ECO:0000256" key="1">
    <source>
        <dbReference type="ARBA" id="ARBA00008791"/>
    </source>
</evidence>
<dbReference type="Gene3D" id="3.40.50.12370">
    <property type="match status" value="1"/>
</dbReference>
<dbReference type="EMBL" id="JAHGAW010000010">
    <property type="protein sequence ID" value="MBT2188356.1"/>
    <property type="molecule type" value="Genomic_DNA"/>
</dbReference>
<name>A0A9X1IS99_9SPHN</name>
<dbReference type="PANTHER" id="PTHR46268:SF6">
    <property type="entry name" value="UNIVERSAL STRESS PROTEIN UP12"/>
    <property type="match status" value="1"/>
</dbReference>
<dbReference type="SUPFAM" id="SSF52402">
    <property type="entry name" value="Adenine nucleotide alpha hydrolases-like"/>
    <property type="match status" value="2"/>
</dbReference>
<comment type="caution">
    <text evidence="3">The sequence shown here is derived from an EMBL/GenBank/DDBJ whole genome shotgun (WGS) entry which is preliminary data.</text>
</comment>
<dbReference type="AlphaFoldDB" id="A0A9X1IS99"/>
<dbReference type="RefSeq" id="WP_214624609.1">
    <property type="nucleotide sequence ID" value="NZ_JAHGAW010000010.1"/>
</dbReference>
<evidence type="ECO:0000313" key="3">
    <source>
        <dbReference type="EMBL" id="MBT2188356.1"/>
    </source>
</evidence>
<dbReference type="InterPro" id="IPR006016">
    <property type="entry name" value="UspA"/>
</dbReference>
<evidence type="ECO:0000313" key="4">
    <source>
        <dbReference type="Proteomes" id="UP001138757"/>
    </source>
</evidence>
<organism evidence="3 4">
    <name type="scientific">Sphingobium nicotianae</name>
    <dbReference type="NCBI Taxonomy" id="2782607"/>
    <lineage>
        <taxon>Bacteria</taxon>
        <taxon>Pseudomonadati</taxon>
        <taxon>Pseudomonadota</taxon>
        <taxon>Alphaproteobacteria</taxon>
        <taxon>Sphingomonadales</taxon>
        <taxon>Sphingomonadaceae</taxon>
        <taxon>Sphingobium</taxon>
    </lineage>
</organism>
<accession>A0A9X1IS99</accession>
<evidence type="ECO:0000259" key="2">
    <source>
        <dbReference type="Pfam" id="PF00582"/>
    </source>
</evidence>
<dbReference type="CDD" id="cd00293">
    <property type="entry name" value="USP-like"/>
    <property type="match status" value="2"/>
</dbReference>
<feature type="domain" description="UspA" evidence="2">
    <location>
        <begin position="165"/>
        <end position="312"/>
    </location>
</feature>
<sequence>MPTSNALYSSRAAGQTGGSQVVACLDRSENSAGIVPHAFAIARALDIPVTLLQVLDSPQGLDMRPDPLEWDLRRHEARLSLGQLAAAPGASGAIAQVKLAEGATADEICRLAQAQPDSLLVLGTHGENGAGHRGIGGTTHHVLDRAPGSILLVPPAAAGAASCNYRRILVPVDGSKWAESVLPLAVRLAKSAHAELVLAHIVPTPELTEIRPLEPIDLELQRHVIERNEQAGRAYLEHMRAYIAETDLKVRVISLRADDVRAALASLIRSEGADIVVLSARGHGGRHHADIPYGSVASYLMTHCPVPMLIARPSLTADEPFALNLLHDGPFPATGRH</sequence>
<dbReference type="Pfam" id="PF00582">
    <property type="entry name" value="Usp"/>
    <property type="match status" value="2"/>
</dbReference>
<protein>
    <submittedName>
        <fullName evidence="3">Universal stress protein</fullName>
    </submittedName>
</protein>
<keyword evidence="4" id="KW-1185">Reference proteome</keyword>